<keyword evidence="1" id="KW-1133">Transmembrane helix</keyword>
<dbReference type="Gene3D" id="1.20.1260.100">
    <property type="entry name" value="TspO/MBR protein"/>
    <property type="match status" value="1"/>
</dbReference>
<dbReference type="RefSeq" id="WP_160586927.1">
    <property type="nucleotide sequence ID" value="NZ_BMHN01000001.1"/>
</dbReference>
<evidence type="ECO:0000256" key="1">
    <source>
        <dbReference type="SAM" id="Phobius"/>
    </source>
</evidence>
<evidence type="ECO:0008006" key="4">
    <source>
        <dbReference type="Google" id="ProtNLM"/>
    </source>
</evidence>
<name>A0A845Q876_9HYPH</name>
<feature type="transmembrane region" description="Helical" evidence="1">
    <location>
        <begin position="206"/>
        <end position="224"/>
    </location>
</feature>
<dbReference type="InterPro" id="IPR038330">
    <property type="entry name" value="TspO/MBR-related_sf"/>
</dbReference>
<feature type="transmembrane region" description="Helical" evidence="1">
    <location>
        <begin position="12"/>
        <end position="33"/>
    </location>
</feature>
<dbReference type="GeneID" id="300655764"/>
<keyword evidence="1" id="KW-0812">Transmembrane</keyword>
<dbReference type="EMBL" id="WXYQ01000004">
    <property type="protein sequence ID" value="NBG94855.1"/>
    <property type="molecule type" value="Genomic_DNA"/>
</dbReference>
<organism evidence="2 3">
    <name type="scientific">Pyruvatibacter mobilis</name>
    <dbReference type="NCBI Taxonomy" id="1712261"/>
    <lineage>
        <taxon>Bacteria</taxon>
        <taxon>Pseudomonadati</taxon>
        <taxon>Pseudomonadota</taxon>
        <taxon>Alphaproteobacteria</taxon>
        <taxon>Hyphomicrobiales</taxon>
        <taxon>Parvibaculaceae</taxon>
        <taxon>Pyruvatibacter</taxon>
    </lineage>
</organism>
<sequence>MPALSASGRRTLNVVFAITQALVPALPALGYGITVGARDGFASPPEVPAGYAFSIWGVIFLLSLIYAVVQVLPSARATRLYAQIGTPSWVLFALSTLWMMVAQFDGPTALLLVIILAMLAIALRLLLEVSATSARQEDVPGRQLLAVLFGLYAGWLSLAAFLNISTFLREQDLAPLGLANWQYAIAILLPAALLVAVMLGRSRGQGWYLIAAVWGLAGVVVANMDAALPQAYVAVAAASLAVLLSAIALFSRREA</sequence>
<keyword evidence="3" id="KW-1185">Reference proteome</keyword>
<proteinExistence type="predicted"/>
<evidence type="ECO:0000313" key="3">
    <source>
        <dbReference type="Proteomes" id="UP000470384"/>
    </source>
</evidence>
<feature type="transmembrane region" description="Helical" evidence="1">
    <location>
        <begin position="180"/>
        <end position="199"/>
    </location>
</feature>
<keyword evidence="1" id="KW-0472">Membrane</keyword>
<feature type="transmembrane region" description="Helical" evidence="1">
    <location>
        <begin position="80"/>
        <end position="101"/>
    </location>
</feature>
<reference evidence="2 3" key="1">
    <citation type="journal article" date="2016" name="Int. J. Syst. Evol. Microbiol.">
        <title>Pyruvatibacter mobilis gen. nov., sp. nov., a marine bacterium from the culture broth of Picochlorum sp. 122.</title>
        <authorList>
            <person name="Wang G."/>
            <person name="Tang M."/>
            <person name="Wu H."/>
            <person name="Dai S."/>
            <person name="Li T."/>
            <person name="Chen C."/>
            <person name="He H."/>
            <person name="Fan J."/>
            <person name="Xiang W."/>
            <person name="Li X."/>
        </authorList>
    </citation>
    <scope>NUCLEOTIDE SEQUENCE [LARGE SCALE GENOMIC DNA]</scope>
    <source>
        <strain evidence="2 3">GYP-11</strain>
    </source>
</reference>
<dbReference type="AlphaFoldDB" id="A0A845Q876"/>
<feature type="transmembrane region" description="Helical" evidence="1">
    <location>
        <begin position="230"/>
        <end position="250"/>
    </location>
</feature>
<comment type="caution">
    <text evidence="2">The sequence shown here is derived from an EMBL/GenBank/DDBJ whole genome shotgun (WGS) entry which is preliminary data.</text>
</comment>
<protein>
    <recommendedName>
        <fullName evidence="4">Tryptophan-rich sensory protein</fullName>
    </recommendedName>
</protein>
<dbReference type="OrthoDB" id="5189031at2"/>
<dbReference type="Proteomes" id="UP000470384">
    <property type="component" value="Unassembled WGS sequence"/>
</dbReference>
<accession>A0A845Q876</accession>
<evidence type="ECO:0000313" key="2">
    <source>
        <dbReference type="EMBL" id="NBG94855.1"/>
    </source>
</evidence>
<feature type="transmembrane region" description="Helical" evidence="1">
    <location>
        <begin position="107"/>
        <end position="127"/>
    </location>
</feature>
<feature type="transmembrane region" description="Helical" evidence="1">
    <location>
        <begin position="147"/>
        <end position="168"/>
    </location>
</feature>
<gene>
    <name evidence="2" type="ORF">GTQ45_03820</name>
</gene>
<feature type="transmembrane region" description="Helical" evidence="1">
    <location>
        <begin position="53"/>
        <end position="73"/>
    </location>
</feature>